<accession>A0A8R1I692</accession>
<evidence type="ECO:0000313" key="2">
    <source>
        <dbReference type="EnsemblMetazoa" id="CJA25260.1"/>
    </source>
</evidence>
<protein>
    <submittedName>
        <fullName evidence="2">Uncharacterized protein</fullName>
    </submittedName>
</protein>
<dbReference type="PANTHER" id="PTHR47645">
    <property type="entry name" value="PROTEIN CBG08267"/>
    <property type="match status" value="1"/>
</dbReference>
<dbReference type="AlphaFoldDB" id="A0A8R1I692"/>
<feature type="region of interest" description="Disordered" evidence="1">
    <location>
        <begin position="26"/>
        <end position="57"/>
    </location>
</feature>
<name>A0A8R1I692_CAEJA</name>
<proteinExistence type="predicted"/>
<keyword evidence="3" id="KW-1185">Reference proteome</keyword>
<feature type="region of interest" description="Disordered" evidence="1">
    <location>
        <begin position="89"/>
        <end position="125"/>
    </location>
</feature>
<reference evidence="2" key="2">
    <citation type="submission" date="2022-06" db="UniProtKB">
        <authorList>
            <consortium name="EnsemblMetazoa"/>
        </authorList>
    </citation>
    <scope>IDENTIFICATION</scope>
    <source>
        <strain evidence="2">DF5081</strain>
    </source>
</reference>
<evidence type="ECO:0000313" key="3">
    <source>
        <dbReference type="Proteomes" id="UP000005237"/>
    </source>
</evidence>
<organism evidence="2 3">
    <name type="scientific">Caenorhabditis japonica</name>
    <dbReference type="NCBI Taxonomy" id="281687"/>
    <lineage>
        <taxon>Eukaryota</taxon>
        <taxon>Metazoa</taxon>
        <taxon>Ecdysozoa</taxon>
        <taxon>Nematoda</taxon>
        <taxon>Chromadorea</taxon>
        <taxon>Rhabditida</taxon>
        <taxon>Rhabditina</taxon>
        <taxon>Rhabditomorpha</taxon>
        <taxon>Rhabditoidea</taxon>
        <taxon>Rhabditidae</taxon>
        <taxon>Peloderinae</taxon>
        <taxon>Caenorhabditis</taxon>
    </lineage>
</organism>
<dbReference type="PANTHER" id="PTHR47645:SF1">
    <property type="entry name" value="C2H2-TYPE DOMAIN-CONTAINING PROTEIN-RELATED"/>
    <property type="match status" value="1"/>
</dbReference>
<dbReference type="EnsemblMetazoa" id="CJA25260.1">
    <property type="protein sequence ID" value="CJA25260.1"/>
    <property type="gene ID" value="WBGene00180832"/>
</dbReference>
<sequence length="382" mass="43717">MKTRRSDYKSKCQSILKDTLGERKVGSRRILHGKDLPPPEVEVDTEQNEPEFREPSREKKFAVLTSVKFPTQSMDRLWENDYNSLDYEDGMAKSSAQSPHKGLHMKKGVSLENSPPHASPEPPVKRRTVFSLSSRLSRAAVETTLEKLNRAISNGNLLEVGRLIRRGGSNGELSEVQIENAMRTEEAQSLSQLNATVNSLSQNLVRDENTDVLEKKRLDTTHKISSVSGINDLNLTHFYESVELIGHNYMDQVAHIISRIFRKITTPRYLIWTRTYRPMCVRKCDKHFTPLPETFIKEIQAFISDILGIYMPDELQSGAIDMKHEFLSKLDCADLKSEMQRRRDLKAYAVNATNYAITQSLHSSAQKGYAGYEREEVQRKRQ</sequence>
<evidence type="ECO:0000256" key="1">
    <source>
        <dbReference type="SAM" id="MobiDB-lite"/>
    </source>
</evidence>
<reference evidence="3" key="1">
    <citation type="submission" date="2010-08" db="EMBL/GenBank/DDBJ databases">
        <authorList>
            <consortium name="Caenorhabditis japonica Sequencing Consortium"/>
            <person name="Wilson R.K."/>
        </authorList>
    </citation>
    <scope>NUCLEOTIDE SEQUENCE [LARGE SCALE GENOMIC DNA]</scope>
    <source>
        <strain evidence="3">DF5081</strain>
    </source>
</reference>
<dbReference type="Proteomes" id="UP000005237">
    <property type="component" value="Unassembled WGS sequence"/>
</dbReference>